<dbReference type="PANTHER" id="PTHR46564">
    <property type="entry name" value="TRANSPOSASE"/>
    <property type="match status" value="1"/>
</dbReference>
<organism evidence="2 3">
    <name type="scientific">Mucor saturninus</name>
    <dbReference type="NCBI Taxonomy" id="64648"/>
    <lineage>
        <taxon>Eukaryota</taxon>
        <taxon>Fungi</taxon>
        <taxon>Fungi incertae sedis</taxon>
        <taxon>Mucoromycota</taxon>
        <taxon>Mucoromycotina</taxon>
        <taxon>Mucoromycetes</taxon>
        <taxon>Mucorales</taxon>
        <taxon>Mucorineae</taxon>
        <taxon>Mucoraceae</taxon>
        <taxon>Mucor</taxon>
    </lineage>
</organism>
<dbReference type="EMBL" id="JAEPRD010000302">
    <property type="protein sequence ID" value="KAG2192272.1"/>
    <property type="molecule type" value="Genomic_DNA"/>
</dbReference>
<gene>
    <name evidence="2" type="ORF">INT47_003861</name>
</gene>
<reference evidence="2" key="1">
    <citation type="submission" date="2020-12" db="EMBL/GenBank/DDBJ databases">
        <title>Metabolic potential, ecology and presence of endohyphal bacteria is reflected in genomic diversity of Mucoromycotina.</title>
        <authorList>
            <person name="Muszewska A."/>
            <person name="Okrasinska A."/>
            <person name="Steczkiewicz K."/>
            <person name="Drgas O."/>
            <person name="Orlowska M."/>
            <person name="Perlinska-Lenart U."/>
            <person name="Aleksandrzak-Piekarczyk T."/>
            <person name="Szatraj K."/>
            <person name="Zielenkiewicz U."/>
            <person name="Pilsyk S."/>
            <person name="Malc E."/>
            <person name="Mieczkowski P."/>
            <person name="Kruszewska J.S."/>
            <person name="Biernat P."/>
            <person name="Pawlowska J."/>
        </authorList>
    </citation>
    <scope>NUCLEOTIDE SEQUENCE</scope>
    <source>
        <strain evidence="2">WA0000017839</strain>
    </source>
</reference>
<dbReference type="InterPro" id="IPR036397">
    <property type="entry name" value="RNaseH_sf"/>
</dbReference>
<dbReference type="GO" id="GO:0003676">
    <property type="term" value="F:nucleic acid binding"/>
    <property type="evidence" value="ECO:0007669"/>
    <property type="project" value="InterPro"/>
</dbReference>
<accession>A0A8H7QGJ2</accession>
<evidence type="ECO:0000313" key="2">
    <source>
        <dbReference type="EMBL" id="KAG2192272.1"/>
    </source>
</evidence>
<feature type="domain" description="Tc1-like transposase DDE" evidence="1">
    <location>
        <begin position="253"/>
        <end position="398"/>
    </location>
</feature>
<evidence type="ECO:0000259" key="1">
    <source>
        <dbReference type="Pfam" id="PF13358"/>
    </source>
</evidence>
<dbReference type="AlphaFoldDB" id="A0A8H7QGJ2"/>
<evidence type="ECO:0000313" key="3">
    <source>
        <dbReference type="Proteomes" id="UP000603453"/>
    </source>
</evidence>
<comment type="caution">
    <text evidence="2">The sequence shown here is derived from an EMBL/GenBank/DDBJ whole genome shotgun (WGS) entry which is preliminary data.</text>
</comment>
<name>A0A8H7QGJ2_9FUNG</name>
<keyword evidence="3" id="KW-1185">Reference proteome</keyword>
<sequence length="441" mass="50791">MSIDVFMSDLNLNVEGDDETEELVTESAMEIDKDIADDLEVFPDSNDEDSNKSLDEESAQIDETLEEAHTRVKNYCDLHFNQPEFKHEDKKKRIHMKYKDEQIGMFIDLIAAGSDVKSACNSTGIRLHSGYNYRKKYREDPELGIPERKKRGPKGSRFKLKVRHADWIIKYIDKRPTAVLAQVLEDLTNHFSDENIQVSKSALHRFMREKCALSMKRLEKIPARRNHIDVITQRRESVEEWIANEDMNFEKNCVFIDEAGFNINITRNRGWSKKGKPAKAIVPTSRSTSITILGAISIDGVIDMSLRKPTSTTGSKKRKVNGKEVVVNGRVVTRSSHFMSYLNSMMDCLNRNGLQGYYLGVNRRRGYKCVYLPPYSPFLNPIEEFWSKVKSGIKRNPLDTGDLLTPRIMESITNVTLQDCRGWIRHSFSFFPRCIAMEKML</sequence>
<dbReference type="Pfam" id="PF13358">
    <property type="entry name" value="DDE_3"/>
    <property type="match status" value="1"/>
</dbReference>
<dbReference type="OrthoDB" id="2428500at2759"/>
<dbReference type="PANTHER" id="PTHR46564:SF1">
    <property type="entry name" value="TRANSPOSASE"/>
    <property type="match status" value="1"/>
</dbReference>
<dbReference type="Proteomes" id="UP000603453">
    <property type="component" value="Unassembled WGS sequence"/>
</dbReference>
<dbReference type="InterPro" id="IPR038717">
    <property type="entry name" value="Tc1-like_DDE_dom"/>
</dbReference>
<protein>
    <recommendedName>
        <fullName evidence="1">Tc1-like transposase DDE domain-containing protein</fullName>
    </recommendedName>
</protein>
<proteinExistence type="predicted"/>
<dbReference type="Gene3D" id="3.30.420.10">
    <property type="entry name" value="Ribonuclease H-like superfamily/Ribonuclease H"/>
    <property type="match status" value="1"/>
</dbReference>